<organism evidence="1 2">
    <name type="scientific">Clitoria ternatea</name>
    <name type="common">Butterfly pea</name>
    <dbReference type="NCBI Taxonomy" id="43366"/>
    <lineage>
        <taxon>Eukaryota</taxon>
        <taxon>Viridiplantae</taxon>
        <taxon>Streptophyta</taxon>
        <taxon>Embryophyta</taxon>
        <taxon>Tracheophyta</taxon>
        <taxon>Spermatophyta</taxon>
        <taxon>Magnoliopsida</taxon>
        <taxon>eudicotyledons</taxon>
        <taxon>Gunneridae</taxon>
        <taxon>Pentapetalae</taxon>
        <taxon>rosids</taxon>
        <taxon>fabids</taxon>
        <taxon>Fabales</taxon>
        <taxon>Fabaceae</taxon>
        <taxon>Papilionoideae</taxon>
        <taxon>50 kb inversion clade</taxon>
        <taxon>NPAAA clade</taxon>
        <taxon>indigoferoid/millettioid clade</taxon>
        <taxon>Phaseoleae</taxon>
        <taxon>Clitoria</taxon>
    </lineage>
</organism>
<comment type="caution">
    <text evidence="1">The sequence shown here is derived from an EMBL/GenBank/DDBJ whole genome shotgun (WGS) entry which is preliminary data.</text>
</comment>
<dbReference type="AlphaFoldDB" id="A0AAN9I447"/>
<gene>
    <name evidence="1" type="ORF">RJT34_32023</name>
</gene>
<protein>
    <submittedName>
        <fullName evidence="1">Uncharacterized protein</fullName>
    </submittedName>
</protein>
<sequence length="70" mass="7851">MPKLGGGAVARQWLWRYYDGKMVVRGGAMKSDDGFLDGWCWKGGGLWWVIRFWWVGMMMSNGGRGCNGGC</sequence>
<evidence type="ECO:0000313" key="2">
    <source>
        <dbReference type="Proteomes" id="UP001359559"/>
    </source>
</evidence>
<dbReference type="EMBL" id="JAYKXN010000008">
    <property type="protein sequence ID" value="KAK7264414.1"/>
    <property type="molecule type" value="Genomic_DNA"/>
</dbReference>
<proteinExistence type="predicted"/>
<evidence type="ECO:0000313" key="1">
    <source>
        <dbReference type="EMBL" id="KAK7264414.1"/>
    </source>
</evidence>
<reference evidence="1 2" key="1">
    <citation type="submission" date="2024-01" db="EMBL/GenBank/DDBJ databases">
        <title>The genomes of 5 underutilized Papilionoideae crops provide insights into root nodulation and disease resistance.</title>
        <authorList>
            <person name="Yuan L."/>
        </authorList>
    </citation>
    <scope>NUCLEOTIDE SEQUENCE [LARGE SCALE GENOMIC DNA]</scope>
    <source>
        <strain evidence="1">LY-2023</strain>
        <tissue evidence="1">Leaf</tissue>
    </source>
</reference>
<dbReference type="Proteomes" id="UP001359559">
    <property type="component" value="Unassembled WGS sequence"/>
</dbReference>
<accession>A0AAN9I447</accession>
<keyword evidence="2" id="KW-1185">Reference proteome</keyword>
<name>A0AAN9I447_CLITE</name>